<evidence type="ECO:0000313" key="1">
    <source>
        <dbReference type="EMBL" id="SNR73108.1"/>
    </source>
</evidence>
<dbReference type="Proteomes" id="UP000198415">
    <property type="component" value="Unassembled WGS sequence"/>
</dbReference>
<organism evidence="1 2">
    <name type="scientific">Actinoplanes regularis</name>
    <dbReference type="NCBI Taxonomy" id="52697"/>
    <lineage>
        <taxon>Bacteria</taxon>
        <taxon>Bacillati</taxon>
        <taxon>Actinomycetota</taxon>
        <taxon>Actinomycetes</taxon>
        <taxon>Micromonosporales</taxon>
        <taxon>Micromonosporaceae</taxon>
        <taxon>Actinoplanes</taxon>
    </lineage>
</organism>
<sequence length="33" mass="3807">MIAAPRPVQVVAWYRQPAATRALPVAWMRELTR</sequence>
<dbReference type="EMBL" id="FZNR01000005">
    <property type="protein sequence ID" value="SNR73108.1"/>
    <property type="molecule type" value="Genomic_DNA"/>
</dbReference>
<evidence type="ECO:0000313" key="2">
    <source>
        <dbReference type="Proteomes" id="UP000198415"/>
    </source>
</evidence>
<proteinExistence type="predicted"/>
<keyword evidence="2" id="KW-1185">Reference proteome</keyword>
<name>A0A238YQN7_9ACTN</name>
<protein>
    <submittedName>
        <fullName evidence="1">Uncharacterized protein</fullName>
    </submittedName>
</protein>
<accession>A0A238YQN7</accession>
<gene>
    <name evidence="1" type="ORF">SAMN06264365_10582</name>
</gene>
<reference evidence="1 2" key="1">
    <citation type="submission" date="2017-06" db="EMBL/GenBank/DDBJ databases">
        <authorList>
            <person name="Kim H.J."/>
            <person name="Triplett B.A."/>
        </authorList>
    </citation>
    <scope>NUCLEOTIDE SEQUENCE [LARGE SCALE GENOMIC DNA]</scope>
    <source>
        <strain evidence="1 2">DSM 43151</strain>
    </source>
</reference>
<dbReference type="AlphaFoldDB" id="A0A238YQN7"/>